<proteinExistence type="predicted"/>
<evidence type="ECO:0000313" key="1">
    <source>
        <dbReference type="EMBL" id="KAF0047622.1"/>
    </source>
</evidence>
<dbReference type="Proteomes" id="UP000438429">
    <property type="component" value="Unassembled WGS sequence"/>
</dbReference>
<name>A0A6A4U000_SCOMX</name>
<reference evidence="1 2" key="1">
    <citation type="submission" date="2019-06" db="EMBL/GenBank/DDBJ databases">
        <title>Draft genomes of female and male turbot (Scophthalmus maximus).</title>
        <authorList>
            <person name="Xu H."/>
            <person name="Xu X.-W."/>
            <person name="Shao C."/>
            <person name="Chen S."/>
        </authorList>
    </citation>
    <scope>NUCLEOTIDE SEQUENCE [LARGE SCALE GENOMIC DNA]</scope>
    <source>
        <strain evidence="1">Ysfricsl-2016a</strain>
        <tissue evidence="1">Blood</tissue>
    </source>
</reference>
<dbReference type="AlphaFoldDB" id="A0A6A4U000"/>
<dbReference type="EMBL" id="VEVO01000001">
    <property type="protein sequence ID" value="KAF0047622.1"/>
    <property type="molecule type" value="Genomic_DNA"/>
</dbReference>
<comment type="caution">
    <text evidence="1">The sequence shown here is derived from an EMBL/GenBank/DDBJ whole genome shotgun (WGS) entry which is preliminary data.</text>
</comment>
<gene>
    <name evidence="1" type="ORF">F2P81_001255</name>
</gene>
<protein>
    <submittedName>
        <fullName evidence="1">Uncharacterized protein</fullName>
    </submittedName>
</protein>
<evidence type="ECO:0000313" key="2">
    <source>
        <dbReference type="Proteomes" id="UP000438429"/>
    </source>
</evidence>
<accession>A0A6A4U000</accession>
<sequence length="150" mass="17111">MCDIMTTDFAFTDQKIVNVSKRHGFKAARKKRRQKYLCRCAQKAIVFEFFPFITILEAIEPKSHKCTQLIDAIQMFPPQTSQTQRVDLTPVTRKALIQIIHQSAGVDGRVKRQRSGAPRELLEDFNATAMKKTGSLGKRARAMESLLSPW</sequence>
<organism evidence="1 2">
    <name type="scientific">Scophthalmus maximus</name>
    <name type="common">Turbot</name>
    <name type="synonym">Psetta maxima</name>
    <dbReference type="NCBI Taxonomy" id="52904"/>
    <lineage>
        <taxon>Eukaryota</taxon>
        <taxon>Metazoa</taxon>
        <taxon>Chordata</taxon>
        <taxon>Craniata</taxon>
        <taxon>Vertebrata</taxon>
        <taxon>Euteleostomi</taxon>
        <taxon>Actinopterygii</taxon>
        <taxon>Neopterygii</taxon>
        <taxon>Teleostei</taxon>
        <taxon>Neoteleostei</taxon>
        <taxon>Acanthomorphata</taxon>
        <taxon>Carangaria</taxon>
        <taxon>Pleuronectiformes</taxon>
        <taxon>Pleuronectoidei</taxon>
        <taxon>Scophthalmidae</taxon>
        <taxon>Scophthalmus</taxon>
    </lineage>
</organism>